<dbReference type="SUPFAM" id="SSF110035">
    <property type="entry name" value="GDNF receptor-like"/>
    <property type="match status" value="1"/>
</dbReference>
<dbReference type="Proteomes" id="UP000694557">
    <property type="component" value="Unassembled WGS sequence"/>
</dbReference>
<keyword evidence="5" id="KW-0472">Membrane</keyword>
<evidence type="ECO:0000313" key="9">
    <source>
        <dbReference type="Ensembl" id="ENSOKIP00005071424.1"/>
    </source>
</evidence>
<dbReference type="GeneTree" id="ENSGT00940000160491"/>
<dbReference type="InterPro" id="IPR016017">
    <property type="entry name" value="GDNF/GAS1"/>
</dbReference>
<accession>A0A8C7IDR9</accession>
<evidence type="ECO:0000256" key="6">
    <source>
        <dbReference type="ARBA" id="ARBA00023170"/>
    </source>
</evidence>
<feature type="domain" description="GDNF/GAS1" evidence="8">
    <location>
        <begin position="139"/>
        <end position="205"/>
    </location>
</feature>
<reference evidence="9" key="1">
    <citation type="submission" date="2025-08" db="UniProtKB">
        <authorList>
            <consortium name="Ensembl"/>
        </authorList>
    </citation>
    <scope>IDENTIFICATION</scope>
</reference>
<dbReference type="Pfam" id="PF02351">
    <property type="entry name" value="GDNF"/>
    <property type="match status" value="2"/>
</dbReference>
<evidence type="ECO:0000256" key="2">
    <source>
        <dbReference type="ARBA" id="ARBA00005961"/>
    </source>
</evidence>
<evidence type="ECO:0000256" key="7">
    <source>
        <dbReference type="ARBA" id="ARBA00023180"/>
    </source>
</evidence>
<dbReference type="GO" id="GO:0009897">
    <property type="term" value="C:external side of plasma membrane"/>
    <property type="evidence" value="ECO:0007669"/>
    <property type="project" value="TreeGrafter"/>
</dbReference>
<keyword evidence="7" id="KW-0325">Glycoprotein</keyword>
<reference evidence="9" key="2">
    <citation type="submission" date="2025-09" db="UniProtKB">
        <authorList>
            <consortium name="Ensembl"/>
        </authorList>
    </citation>
    <scope>IDENTIFICATION</scope>
</reference>
<proteinExistence type="inferred from homology"/>
<dbReference type="Ensembl" id="ENSOKIT00005076091.1">
    <property type="protein sequence ID" value="ENSOKIP00005071424.1"/>
    <property type="gene ID" value="ENSOKIG00005030770.1"/>
</dbReference>
<evidence type="ECO:0000256" key="4">
    <source>
        <dbReference type="ARBA" id="ARBA00022729"/>
    </source>
</evidence>
<evidence type="ECO:0000256" key="1">
    <source>
        <dbReference type="ARBA" id="ARBA00004236"/>
    </source>
</evidence>
<dbReference type="PANTHER" id="PTHR10269:SF16">
    <property type="entry name" value="GDNF FAMILY RECEPTOR ALPHA-4 PRECURSOR"/>
    <property type="match status" value="1"/>
</dbReference>
<evidence type="ECO:0000259" key="8">
    <source>
        <dbReference type="SMART" id="SM00907"/>
    </source>
</evidence>
<dbReference type="InterPro" id="IPR003438">
    <property type="entry name" value="GDNF_rcpt"/>
</dbReference>
<dbReference type="InterPro" id="IPR037193">
    <property type="entry name" value="GDNF_alpha"/>
</dbReference>
<evidence type="ECO:0000256" key="5">
    <source>
        <dbReference type="ARBA" id="ARBA00023136"/>
    </source>
</evidence>
<dbReference type="PRINTS" id="PR01316">
    <property type="entry name" value="GDNFRECEPTOR"/>
</dbReference>
<evidence type="ECO:0000256" key="3">
    <source>
        <dbReference type="ARBA" id="ARBA00022475"/>
    </source>
</evidence>
<organism evidence="9 10">
    <name type="scientific">Oncorhynchus kisutch</name>
    <name type="common">Coho salmon</name>
    <name type="synonym">Salmo kisutch</name>
    <dbReference type="NCBI Taxonomy" id="8019"/>
    <lineage>
        <taxon>Eukaryota</taxon>
        <taxon>Metazoa</taxon>
        <taxon>Chordata</taxon>
        <taxon>Craniata</taxon>
        <taxon>Vertebrata</taxon>
        <taxon>Euteleostomi</taxon>
        <taxon>Actinopterygii</taxon>
        <taxon>Neopterygii</taxon>
        <taxon>Teleostei</taxon>
        <taxon>Protacanthopterygii</taxon>
        <taxon>Salmoniformes</taxon>
        <taxon>Salmonidae</taxon>
        <taxon>Salmoninae</taxon>
        <taxon>Oncorhynchus</taxon>
    </lineage>
</organism>
<keyword evidence="10" id="KW-1185">Reference proteome</keyword>
<evidence type="ECO:0000313" key="10">
    <source>
        <dbReference type="Proteomes" id="UP000694557"/>
    </source>
</evidence>
<comment type="subcellular location">
    <subcellularLocation>
        <location evidence="1">Cell membrane</location>
    </subcellularLocation>
</comment>
<dbReference type="AlphaFoldDB" id="A0A8C7IDR9"/>
<keyword evidence="6" id="KW-0675">Receptor</keyword>
<dbReference type="PANTHER" id="PTHR10269">
    <property type="entry name" value="GDNF RECEPTOR ALPHA"/>
    <property type="match status" value="1"/>
</dbReference>
<sequence>DYLALYFHLKLDRDCLQAGDTCSSDDACSPRLRTLRQCVAGDGSVKLGPGARNQCENAVTALLSSPLHGCQCKRGMKREKNCLSIYWSLHQSVLHAGFTNPQFFTASPVLHSFPSFSQLPQFFPAAPVFHIGIATVNRCLDAAKACNVDDTCQKLRTEYVSACIQPSARSGPCNRARCDKALRKFFDRANGGDGCHFTENCATVCVLLCNL</sequence>
<keyword evidence="4" id="KW-0732">Signal</keyword>
<comment type="similarity">
    <text evidence="2">Belongs to the GDNFR family.</text>
</comment>
<dbReference type="GO" id="GO:0043235">
    <property type="term" value="C:receptor complex"/>
    <property type="evidence" value="ECO:0007669"/>
    <property type="project" value="TreeGrafter"/>
</dbReference>
<dbReference type="GO" id="GO:0038023">
    <property type="term" value="F:signaling receptor activity"/>
    <property type="evidence" value="ECO:0007669"/>
    <property type="project" value="InterPro"/>
</dbReference>
<feature type="domain" description="GDNF/GAS1" evidence="8">
    <location>
        <begin position="15"/>
        <end position="94"/>
    </location>
</feature>
<dbReference type="SMART" id="SM00907">
    <property type="entry name" value="GDNF"/>
    <property type="match status" value="2"/>
</dbReference>
<protein>
    <submittedName>
        <fullName evidence="9">GDNF family receptor alpha 4a</fullName>
    </submittedName>
</protein>
<keyword evidence="3" id="KW-1003">Cell membrane</keyword>
<dbReference type="GO" id="GO:0007399">
    <property type="term" value="P:nervous system development"/>
    <property type="evidence" value="ECO:0007669"/>
    <property type="project" value="TreeGrafter"/>
</dbReference>
<dbReference type="GO" id="GO:0007169">
    <property type="term" value="P:cell surface receptor protein tyrosine kinase signaling pathway"/>
    <property type="evidence" value="ECO:0007669"/>
    <property type="project" value="UniProtKB-ARBA"/>
</dbReference>
<name>A0A8C7IDR9_ONCKI</name>